<keyword evidence="1" id="KW-0479">Metal-binding</keyword>
<evidence type="ECO:0000313" key="6">
    <source>
        <dbReference type="EMBL" id="PHH62591.1"/>
    </source>
</evidence>
<keyword evidence="3" id="KW-0862">Zinc</keyword>
<dbReference type="PROSITE" id="PS01360">
    <property type="entry name" value="ZF_MYND_1"/>
    <property type="match status" value="1"/>
</dbReference>
<dbReference type="EMBL" id="NJET01000068">
    <property type="protein sequence ID" value="PHH62591.1"/>
    <property type="molecule type" value="Genomic_DNA"/>
</dbReference>
<keyword evidence="2 4" id="KW-0863">Zinc-finger</keyword>
<sequence>MMNICYTSRNVCYACREPLPEYVPTKCRDCLEAVYCTFNCLLDDWDEHREMCSKRAKEMGKLNEKMLLSPPRGLVWGIARPFTHLGTRTWLSSRCMDDVYGLLIDSYRLRSRDEYFLEGKMTTDNIYGGAGSSLVDFQKFLDAAEIHGGVLPMWWNAYRREECETLGLTPMQHFYLSELISPTVLAEFYGDQYFATQLRMFGEIVKGRAIRNLSREPERVLLSGFEVGIQDQPMPWSFIRIDCPRYRNQSFDEAYNDSWN</sequence>
<gene>
    <name evidence="6" type="ORF">CDD81_6906</name>
</gene>
<dbReference type="Proteomes" id="UP000226192">
    <property type="component" value="Unassembled WGS sequence"/>
</dbReference>
<dbReference type="PROSITE" id="PS50865">
    <property type="entry name" value="ZF_MYND_2"/>
    <property type="match status" value="1"/>
</dbReference>
<protein>
    <recommendedName>
        <fullName evidence="5">MYND-type domain-containing protein</fullName>
    </recommendedName>
</protein>
<proteinExistence type="predicted"/>
<dbReference type="STRING" id="1399860.A0A2C5Y6U4"/>
<evidence type="ECO:0000256" key="1">
    <source>
        <dbReference type="ARBA" id="ARBA00022723"/>
    </source>
</evidence>
<keyword evidence="7" id="KW-1185">Reference proteome</keyword>
<accession>A0A2C5Y6U4</accession>
<dbReference type="Pfam" id="PF01753">
    <property type="entry name" value="zf-MYND"/>
    <property type="match status" value="1"/>
</dbReference>
<evidence type="ECO:0000256" key="4">
    <source>
        <dbReference type="PROSITE-ProRule" id="PRU00134"/>
    </source>
</evidence>
<evidence type="ECO:0000259" key="5">
    <source>
        <dbReference type="PROSITE" id="PS50865"/>
    </source>
</evidence>
<dbReference type="GO" id="GO:0008270">
    <property type="term" value="F:zinc ion binding"/>
    <property type="evidence" value="ECO:0007669"/>
    <property type="project" value="UniProtKB-KW"/>
</dbReference>
<name>A0A2C5Y6U4_9HYPO</name>
<dbReference type="SUPFAM" id="SSF144232">
    <property type="entry name" value="HIT/MYND zinc finger-like"/>
    <property type="match status" value="1"/>
</dbReference>
<comment type="caution">
    <text evidence="6">The sequence shown here is derived from an EMBL/GenBank/DDBJ whole genome shotgun (WGS) entry which is preliminary data.</text>
</comment>
<evidence type="ECO:0000313" key="7">
    <source>
        <dbReference type="Proteomes" id="UP000226192"/>
    </source>
</evidence>
<organism evidence="6 7">
    <name type="scientific">Ophiocordyceps australis</name>
    <dbReference type="NCBI Taxonomy" id="1399860"/>
    <lineage>
        <taxon>Eukaryota</taxon>
        <taxon>Fungi</taxon>
        <taxon>Dikarya</taxon>
        <taxon>Ascomycota</taxon>
        <taxon>Pezizomycotina</taxon>
        <taxon>Sordariomycetes</taxon>
        <taxon>Hypocreomycetidae</taxon>
        <taxon>Hypocreales</taxon>
        <taxon>Ophiocordycipitaceae</taxon>
        <taxon>Ophiocordyceps</taxon>
    </lineage>
</organism>
<evidence type="ECO:0000256" key="3">
    <source>
        <dbReference type="ARBA" id="ARBA00022833"/>
    </source>
</evidence>
<dbReference type="InterPro" id="IPR002893">
    <property type="entry name" value="Znf_MYND"/>
</dbReference>
<evidence type="ECO:0000256" key="2">
    <source>
        <dbReference type="ARBA" id="ARBA00022771"/>
    </source>
</evidence>
<reference evidence="6 7" key="1">
    <citation type="submission" date="2017-06" db="EMBL/GenBank/DDBJ databases">
        <title>Ant-infecting Ophiocordyceps genomes reveal a high diversity of potential behavioral manipulation genes and a possible major role for enterotoxins.</title>
        <authorList>
            <person name="De Bekker C."/>
            <person name="Evans H.C."/>
            <person name="Brachmann A."/>
            <person name="Hughes D.P."/>
        </authorList>
    </citation>
    <scope>NUCLEOTIDE SEQUENCE [LARGE SCALE GENOMIC DNA]</scope>
    <source>
        <strain evidence="6 7">Map64</strain>
    </source>
</reference>
<dbReference type="OrthoDB" id="432970at2759"/>
<feature type="domain" description="MYND-type" evidence="5">
    <location>
        <begin position="12"/>
        <end position="52"/>
    </location>
</feature>
<dbReference type="Gene3D" id="6.10.140.2220">
    <property type="match status" value="1"/>
</dbReference>
<dbReference type="AlphaFoldDB" id="A0A2C5Y6U4"/>